<dbReference type="GO" id="GO:0071356">
    <property type="term" value="P:cellular response to tumor necrosis factor"/>
    <property type="evidence" value="ECO:0007669"/>
    <property type="project" value="TreeGrafter"/>
</dbReference>
<organism evidence="5">
    <name type="scientific">Antheraea pernyi</name>
    <name type="common">Chinese oak silk moth</name>
    <name type="synonym">Bombyx pernyi</name>
    <dbReference type="NCBI Taxonomy" id="7119"/>
    <lineage>
        <taxon>Eukaryota</taxon>
        <taxon>Metazoa</taxon>
        <taxon>Ecdysozoa</taxon>
        <taxon>Arthropoda</taxon>
        <taxon>Hexapoda</taxon>
        <taxon>Insecta</taxon>
        <taxon>Pterygota</taxon>
        <taxon>Neoptera</taxon>
        <taxon>Endopterygota</taxon>
        <taxon>Lepidoptera</taxon>
        <taxon>Glossata</taxon>
        <taxon>Ditrysia</taxon>
        <taxon>Bombycoidea</taxon>
        <taxon>Saturniidae</taxon>
        <taxon>Saturniinae</taxon>
        <taxon>Saturniini</taxon>
        <taxon>Antheraea</taxon>
    </lineage>
</organism>
<feature type="repeat" description="ANK" evidence="3">
    <location>
        <begin position="199"/>
        <end position="231"/>
    </location>
</feature>
<dbReference type="SUPFAM" id="SSF48403">
    <property type="entry name" value="Ankyrin repeat"/>
    <property type="match status" value="1"/>
</dbReference>
<dbReference type="Pfam" id="PF12796">
    <property type="entry name" value="Ank_2"/>
    <property type="match status" value="1"/>
</dbReference>
<sequence length="326" mass="35457">MSAKKGFETKLREDTDSGFLSGELSGPCESGELDYEAIDCDKKTSDDVGDESGVTNIPNQLVDVTVCESTPNYPQRQSDLPPIKVLFQQDEDGDTQLHIASVHGCEKSVSTLIRVCPEKSWLDVPNDYGHTPLHLAVMSGNAVVAKMLLIAGASLAVRDYTGETPLHKATAARHLECLKALLAHQPRKLSSVLDQRNYNGQCCVHIAASAGSIETLQTLVYYGADINAREHLAGWTALHIGARRGDVKLVQYLRERCPGVMVHARDNGGRTARRLALHTKAEKAFATSKDDSETESDSDDDGYDSESESLFERLRDSLSAASINVA</sequence>
<dbReference type="PANTHER" id="PTHR46680">
    <property type="entry name" value="NF-KAPPA-B INHIBITOR ALPHA"/>
    <property type="match status" value="1"/>
</dbReference>
<keyword evidence="2 3" id="KW-0040">ANK repeat</keyword>
<protein>
    <submittedName>
        <fullName evidence="5">Cactus</fullName>
    </submittedName>
</protein>
<dbReference type="Pfam" id="PF00023">
    <property type="entry name" value="Ank"/>
    <property type="match status" value="1"/>
</dbReference>
<name>W5VG09_ANTPE</name>
<feature type="compositionally biased region" description="Acidic residues" evidence="4">
    <location>
        <begin position="292"/>
        <end position="308"/>
    </location>
</feature>
<proteinExistence type="evidence at transcript level"/>
<evidence type="ECO:0000256" key="4">
    <source>
        <dbReference type="SAM" id="MobiDB-lite"/>
    </source>
</evidence>
<dbReference type="PRINTS" id="PR01415">
    <property type="entry name" value="ANKYRIN"/>
</dbReference>
<dbReference type="InterPro" id="IPR036770">
    <property type="entry name" value="Ankyrin_rpt-contain_sf"/>
</dbReference>
<dbReference type="SMART" id="SM00248">
    <property type="entry name" value="ANK"/>
    <property type="match status" value="5"/>
</dbReference>
<dbReference type="InterPro" id="IPR002110">
    <property type="entry name" value="Ankyrin_rpt"/>
</dbReference>
<evidence type="ECO:0000256" key="1">
    <source>
        <dbReference type="ARBA" id="ARBA00022737"/>
    </source>
</evidence>
<feature type="repeat" description="ANK" evidence="3">
    <location>
        <begin position="161"/>
        <end position="182"/>
    </location>
</feature>
<evidence type="ECO:0000256" key="2">
    <source>
        <dbReference type="ARBA" id="ARBA00023043"/>
    </source>
</evidence>
<dbReference type="PROSITE" id="PS50297">
    <property type="entry name" value="ANK_REP_REGION"/>
    <property type="match status" value="3"/>
</dbReference>
<evidence type="ECO:0000256" key="3">
    <source>
        <dbReference type="PROSITE-ProRule" id="PRU00023"/>
    </source>
</evidence>
<dbReference type="GO" id="GO:0051059">
    <property type="term" value="F:NF-kappaB binding"/>
    <property type="evidence" value="ECO:0007669"/>
    <property type="project" value="TreeGrafter"/>
</dbReference>
<feature type="region of interest" description="Disordered" evidence="4">
    <location>
        <begin position="283"/>
        <end position="308"/>
    </location>
</feature>
<reference evidence="5" key="1">
    <citation type="submission" date="2013-09" db="EMBL/GenBank/DDBJ databases">
        <title>Cloning and expression analysis of genes involved in Toll signal pathway of Antheraea pernyi.</title>
        <authorList>
            <person name="Lixin S."/>
            <person name="Wenli L."/>
        </authorList>
    </citation>
    <scope>NUCLEOTIDE SEQUENCE</scope>
</reference>
<dbReference type="InterPro" id="IPR051070">
    <property type="entry name" value="NF-kappa-B_inhibitor"/>
</dbReference>
<feature type="compositionally biased region" description="Basic and acidic residues" evidence="4">
    <location>
        <begin position="1"/>
        <end position="15"/>
    </location>
</feature>
<evidence type="ECO:0000313" key="5">
    <source>
        <dbReference type="EMBL" id="AHH80649.1"/>
    </source>
</evidence>
<dbReference type="AlphaFoldDB" id="W5VG09"/>
<feature type="region of interest" description="Disordered" evidence="4">
    <location>
        <begin position="1"/>
        <end position="30"/>
    </location>
</feature>
<feature type="repeat" description="ANK" evidence="3">
    <location>
        <begin position="128"/>
        <end position="160"/>
    </location>
</feature>
<keyword evidence="1" id="KW-0677">Repeat</keyword>
<accession>W5VG09</accession>
<dbReference type="PANTHER" id="PTHR46680:SF3">
    <property type="entry name" value="NF-KAPPA-B INHIBITOR CACTUS"/>
    <property type="match status" value="1"/>
</dbReference>
<dbReference type="GO" id="GO:0005829">
    <property type="term" value="C:cytosol"/>
    <property type="evidence" value="ECO:0007669"/>
    <property type="project" value="TreeGrafter"/>
</dbReference>
<dbReference type="EMBL" id="KF670142">
    <property type="protein sequence ID" value="AHH80649.1"/>
    <property type="molecule type" value="mRNA"/>
</dbReference>
<dbReference type="Gene3D" id="1.25.40.20">
    <property type="entry name" value="Ankyrin repeat-containing domain"/>
    <property type="match status" value="1"/>
</dbReference>
<dbReference type="PROSITE" id="PS50088">
    <property type="entry name" value="ANK_REPEAT"/>
    <property type="match status" value="3"/>
</dbReference>